<gene>
    <name evidence="1" type="ORF">VAZ01S_090_00210</name>
</gene>
<protein>
    <submittedName>
        <fullName evidence="1">Uncharacterized protein</fullName>
    </submittedName>
</protein>
<proteinExistence type="predicted"/>
<name>U3C8V0_9VIBR</name>
<organism evidence="1 2">
    <name type="scientific">Vibrio azureus NBRC 104587</name>
    <dbReference type="NCBI Taxonomy" id="1219077"/>
    <lineage>
        <taxon>Bacteria</taxon>
        <taxon>Pseudomonadati</taxon>
        <taxon>Pseudomonadota</taxon>
        <taxon>Gammaproteobacteria</taxon>
        <taxon>Vibrionales</taxon>
        <taxon>Vibrionaceae</taxon>
        <taxon>Vibrio</taxon>
    </lineage>
</organism>
<dbReference type="OrthoDB" id="1437448at2"/>
<dbReference type="EMBL" id="BATL01000090">
    <property type="protein sequence ID" value="GAD77784.1"/>
    <property type="molecule type" value="Genomic_DNA"/>
</dbReference>
<evidence type="ECO:0000313" key="2">
    <source>
        <dbReference type="Proteomes" id="UP000016567"/>
    </source>
</evidence>
<comment type="caution">
    <text evidence="1">The sequence shown here is derived from an EMBL/GenBank/DDBJ whole genome shotgun (WGS) entry which is preliminary data.</text>
</comment>
<dbReference type="RefSeq" id="WP_021711520.1">
    <property type="nucleotide sequence ID" value="NZ_BAOB01000364.1"/>
</dbReference>
<dbReference type="AlphaFoldDB" id="U3C8V0"/>
<dbReference type="eggNOG" id="ENOG5030TEH">
    <property type="taxonomic scope" value="Bacteria"/>
</dbReference>
<reference evidence="1 2" key="1">
    <citation type="submission" date="2013-09" db="EMBL/GenBank/DDBJ databases">
        <title>Whole genome shotgun sequence of Vibrio azureus NBRC 104587.</title>
        <authorList>
            <person name="Isaki S."/>
            <person name="Hosoyama A."/>
            <person name="Numata M."/>
            <person name="Hashimoto M."/>
            <person name="Hosoyama Y."/>
            <person name="Tsuchikane K."/>
            <person name="Noguchi M."/>
            <person name="Hirakata S."/>
            <person name="Ichikawa N."/>
            <person name="Ohji S."/>
            <person name="Yamazoe A."/>
            <person name="Fujita N."/>
        </authorList>
    </citation>
    <scope>NUCLEOTIDE SEQUENCE [LARGE SCALE GENOMIC DNA]</scope>
    <source>
        <strain evidence="1 2">NBRC 104587</strain>
    </source>
</reference>
<sequence>MADTYTIYVVNNETSNETFWCFLQKPEVDFGEKVYANSSNFLTVRPKKSGQTYINKFEIPLQYMISSGADTKAVGLEVRVSSDSTLNVDLGNQSVAKFYPGPEHEGPVLNEDGKGKDPSKLSIHVLPYNQSDEGKNHWWGNLGFGIMTSNGFMGMNWSPRPNTLVTIKPNLAFYISTGDFTPGVLADMSTVSAESQLVKDTDFDETLTCTVTLTNEGIFEVEPGSPLRSL</sequence>
<accession>U3C8V0</accession>
<dbReference type="Proteomes" id="UP000016567">
    <property type="component" value="Unassembled WGS sequence"/>
</dbReference>
<evidence type="ECO:0000313" key="1">
    <source>
        <dbReference type="EMBL" id="GAD77784.1"/>
    </source>
</evidence>
<keyword evidence="2" id="KW-1185">Reference proteome</keyword>